<sequence>MKFVVLSNSVGPSRPYAASRQPLIFPDHHSSNQNLVQALDNCKSPNGFTETSKRNANGVPANKTIKRHVSRLSISKLAGGTYNASKSFPTYSGYGDARMKVKVHHCRKLKENTNVDHYKGDTSNIDLLDYHQTDPVPSSKTSIKHGPIQHDVPLMPYIPKPPPPEPNDHLH</sequence>
<organism evidence="1 2">
    <name type="scientific">Smallanthus sonchifolius</name>
    <dbReference type="NCBI Taxonomy" id="185202"/>
    <lineage>
        <taxon>Eukaryota</taxon>
        <taxon>Viridiplantae</taxon>
        <taxon>Streptophyta</taxon>
        <taxon>Embryophyta</taxon>
        <taxon>Tracheophyta</taxon>
        <taxon>Spermatophyta</taxon>
        <taxon>Magnoliopsida</taxon>
        <taxon>eudicotyledons</taxon>
        <taxon>Gunneridae</taxon>
        <taxon>Pentapetalae</taxon>
        <taxon>asterids</taxon>
        <taxon>campanulids</taxon>
        <taxon>Asterales</taxon>
        <taxon>Asteraceae</taxon>
        <taxon>Asteroideae</taxon>
        <taxon>Heliantheae alliance</taxon>
        <taxon>Millerieae</taxon>
        <taxon>Smallanthus</taxon>
    </lineage>
</organism>
<protein>
    <submittedName>
        <fullName evidence="1">Uncharacterized protein</fullName>
    </submittedName>
</protein>
<proteinExistence type="predicted"/>
<dbReference type="Proteomes" id="UP001056120">
    <property type="component" value="Linkage Group LG03"/>
</dbReference>
<keyword evidence="2" id="KW-1185">Reference proteome</keyword>
<reference evidence="2" key="1">
    <citation type="journal article" date="2022" name="Mol. Ecol. Resour.">
        <title>The genomes of chicory, endive, great burdock and yacon provide insights into Asteraceae palaeo-polyploidization history and plant inulin production.</title>
        <authorList>
            <person name="Fan W."/>
            <person name="Wang S."/>
            <person name="Wang H."/>
            <person name="Wang A."/>
            <person name="Jiang F."/>
            <person name="Liu H."/>
            <person name="Zhao H."/>
            <person name="Xu D."/>
            <person name="Zhang Y."/>
        </authorList>
    </citation>
    <scope>NUCLEOTIDE SEQUENCE [LARGE SCALE GENOMIC DNA]</scope>
    <source>
        <strain evidence="2">cv. Yunnan</strain>
    </source>
</reference>
<reference evidence="1 2" key="2">
    <citation type="journal article" date="2022" name="Mol. Ecol. Resour.">
        <title>The genomes of chicory, endive, great burdock and yacon provide insights into Asteraceae paleo-polyploidization history and plant inulin production.</title>
        <authorList>
            <person name="Fan W."/>
            <person name="Wang S."/>
            <person name="Wang H."/>
            <person name="Wang A."/>
            <person name="Jiang F."/>
            <person name="Liu H."/>
            <person name="Zhao H."/>
            <person name="Xu D."/>
            <person name="Zhang Y."/>
        </authorList>
    </citation>
    <scope>NUCLEOTIDE SEQUENCE [LARGE SCALE GENOMIC DNA]</scope>
    <source>
        <strain evidence="2">cv. Yunnan</strain>
        <tissue evidence="1">Leaves</tissue>
    </source>
</reference>
<evidence type="ECO:0000313" key="1">
    <source>
        <dbReference type="EMBL" id="KAI3821144.1"/>
    </source>
</evidence>
<name>A0ACB9JLE2_9ASTR</name>
<evidence type="ECO:0000313" key="2">
    <source>
        <dbReference type="Proteomes" id="UP001056120"/>
    </source>
</evidence>
<comment type="caution">
    <text evidence="1">The sequence shown here is derived from an EMBL/GenBank/DDBJ whole genome shotgun (WGS) entry which is preliminary data.</text>
</comment>
<gene>
    <name evidence="1" type="ORF">L1987_08701</name>
</gene>
<accession>A0ACB9JLE2</accession>
<dbReference type="EMBL" id="CM042020">
    <property type="protein sequence ID" value="KAI3821144.1"/>
    <property type="molecule type" value="Genomic_DNA"/>
</dbReference>